<keyword evidence="1" id="KW-0812">Transmembrane</keyword>
<dbReference type="InterPro" id="IPR045749">
    <property type="entry name" value="DUF6090"/>
</dbReference>
<dbReference type="AlphaFoldDB" id="A0A265US00"/>
<gene>
    <name evidence="2" type="ORF">CA834_10530</name>
</gene>
<protein>
    <submittedName>
        <fullName evidence="2">Uncharacterized protein</fullName>
    </submittedName>
</protein>
<dbReference type="Proteomes" id="UP000216840">
    <property type="component" value="Unassembled WGS sequence"/>
</dbReference>
<sequence>MEKNKTTQYLKYALGEIVLVVIGILIALQINTWNEERIAKLEEQNILANLKSEFQQNKKELAGAIKMNEQCLKTGRYIMGLIGEDPTEIASINTDSILFMGFEYARFTPSENALSDLLQSGRLNLIRKEHLKNLLYQWSRAVKGAEDQFSGLDNKIEEDLVPYLTKNYALKDVDSYGRLGWKSKSRLPIDKTKIFSDIEYENLMDDMLYRLSGYILELNKIDRIFEAIINETGQIPEKKSL</sequence>
<dbReference type="RefSeq" id="WP_165764786.1">
    <property type="nucleotide sequence ID" value="NZ_NGJN01000005.1"/>
</dbReference>
<keyword evidence="1" id="KW-1133">Transmembrane helix</keyword>
<feature type="transmembrane region" description="Helical" evidence="1">
    <location>
        <begin position="12"/>
        <end position="30"/>
    </location>
</feature>
<keyword evidence="1" id="KW-0472">Membrane</keyword>
<evidence type="ECO:0000313" key="3">
    <source>
        <dbReference type="Proteomes" id="UP000216840"/>
    </source>
</evidence>
<accession>A0A265US00</accession>
<evidence type="ECO:0000313" key="2">
    <source>
        <dbReference type="EMBL" id="OZV68074.1"/>
    </source>
</evidence>
<dbReference type="EMBL" id="NGJN01000005">
    <property type="protein sequence ID" value="OZV68074.1"/>
    <property type="molecule type" value="Genomic_DNA"/>
</dbReference>
<proteinExistence type="predicted"/>
<dbReference type="Pfam" id="PF19578">
    <property type="entry name" value="DUF6090"/>
    <property type="match status" value="1"/>
</dbReference>
<keyword evidence="3" id="KW-1185">Reference proteome</keyword>
<evidence type="ECO:0000256" key="1">
    <source>
        <dbReference type="SAM" id="Phobius"/>
    </source>
</evidence>
<organism evidence="2 3">
    <name type="scientific">Winogradskyella aurantia</name>
    <dbReference type="NCBI Taxonomy" id="1915063"/>
    <lineage>
        <taxon>Bacteria</taxon>
        <taxon>Pseudomonadati</taxon>
        <taxon>Bacteroidota</taxon>
        <taxon>Flavobacteriia</taxon>
        <taxon>Flavobacteriales</taxon>
        <taxon>Flavobacteriaceae</taxon>
        <taxon>Winogradskyella</taxon>
    </lineage>
</organism>
<comment type="caution">
    <text evidence="2">The sequence shown here is derived from an EMBL/GenBank/DDBJ whole genome shotgun (WGS) entry which is preliminary data.</text>
</comment>
<name>A0A265US00_9FLAO</name>
<reference evidence="2 3" key="1">
    <citation type="submission" date="2017-05" db="EMBL/GenBank/DDBJ databases">
        <title>The draft genome sequence of Idiomarina salinarum WNB302.</title>
        <authorList>
            <person name="Sun Y."/>
            <person name="Chen B."/>
            <person name="Du Z."/>
        </authorList>
    </citation>
    <scope>NUCLEOTIDE SEQUENCE [LARGE SCALE GENOMIC DNA]</scope>
    <source>
        <strain evidence="2 3">WNB302</strain>
    </source>
</reference>